<dbReference type="RefSeq" id="WP_007261211.1">
    <property type="nucleotide sequence ID" value="NZ_AOHZ01000090.1"/>
</dbReference>
<dbReference type="Pfam" id="PF00702">
    <property type="entry name" value="Hydrolase"/>
    <property type="match status" value="1"/>
</dbReference>
<organism evidence="2 3">
    <name type="scientific">Natronolimnohabitans innermongolicus JCM 12255</name>
    <dbReference type="NCBI Taxonomy" id="1227499"/>
    <lineage>
        <taxon>Archaea</taxon>
        <taxon>Methanobacteriati</taxon>
        <taxon>Methanobacteriota</taxon>
        <taxon>Stenosarchaea group</taxon>
        <taxon>Halobacteria</taxon>
        <taxon>Halobacteriales</taxon>
        <taxon>Natrialbaceae</taxon>
        <taxon>Natronolimnohabitans</taxon>
    </lineage>
</organism>
<dbReference type="InterPro" id="IPR006439">
    <property type="entry name" value="HAD-SF_hydro_IA"/>
</dbReference>
<dbReference type="PATRIC" id="fig|1227499.3.peg.4066"/>
<keyword evidence="2" id="KW-0378">Hydrolase</keyword>
<dbReference type="PANTHER" id="PTHR43434">
    <property type="entry name" value="PHOSPHOGLYCOLATE PHOSPHATASE"/>
    <property type="match status" value="1"/>
</dbReference>
<dbReference type="InterPro" id="IPR036412">
    <property type="entry name" value="HAD-like_sf"/>
</dbReference>
<keyword evidence="3" id="KW-1185">Reference proteome</keyword>
<dbReference type="EMBL" id="AOHZ01000090">
    <property type="protein sequence ID" value="ELY50050.1"/>
    <property type="molecule type" value="Genomic_DNA"/>
</dbReference>
<comment type="similarity">
    <text evidence="1">Belongs to the HAD-like hydrolase superfamily.</text>
</comment>
<dbReference type="Proteomes" id="UP000011602">
    <property type="component" value="Unassembled WGS sequence"/>
</dbReference>
<dbReference type="NCBIfam" id="TIGR01549">
    <property type="entry name" value="HAD-SF-IA-v1"/>
    <property type="match status" value="1"/>
</dbReference>
<protein>
    <submittedName>
        <fullName evidence="2">HAD-superfamily hydrolase</fullName>
    </submittedName>
</protein>
<sequence>MGEPYDAVLFDNDGVLTTPTDREVLLEAMHDAFADVGVLDPSRAQVRTLLGPSVDSLREVADDHDVDPHELWQARERAAIETQLQELEAGRKRRYDDVDAVADLEDDVGTAIVSNNQHETIGNILERFDLEWVDRWYGREPTVKGIDRKKPTPYYLELALEELGAEDALFVGDSWVDVEAADAAGIDAAFLRRDHVQGVGLPREPAYEIESLAEIPRLL</sequence>
<proteinExistence type="inferred from homology"/>
<evidence type="ECO:0000256" key="1">
    <source>
        <dbReference type="ARBA" id="ARBA00007958"/>
    </source>
</evidence>
<dbReference type="Gene3D" id="3.40.50.1000">
    <property type="entry name" value="HAD superfamily/HAD-like"/>
    <property type="match status" value="1"/>
</dbReference>
<dbReference type="InterPro" id="IPR023214">
    <property type="entry name" value="HAD_sf"/>
</dbReference>
<dbReference type="InterPro" id="IPR050155">
    <property type="entry name" value="HAD-like_hydrolase_sf"/>
</dbReference>
<dbReference type="PANTHER" id="PTHR43434:SF1">
    <property type="entry name" value="PHOSPHOGLYCOLATE PHOSPHATASE"/>
    <property type="match status" value="1"/>
</dbReference>
<dbReference type="STRING" id="1227499.C493_19776"/>
<dbReference type="SFLD" id="SFLDS00003">
    <property type="entry name" value="Haloacid_Dehalogenase"/>
    <property type="match status" value="1"/>
</dbReference>
<dbReference type="OrthoDB" id="115864at2157"/>
<dbReference type="AlphaFoldDB" id="L9WKP5"/>
<evidence type="ECO:0000313" key="2">
    <source>
        <dbReference type="EMBL" id="ELY50050.1"/>
    </source>
</evidence>
<dbReference type="GO" id="GO:0008967">
    <property type="term" value="F:phosphoglycolate phosphatase activity"/>
    <property type="evidence" value="ECO:0007669"/>
    <property type="project" value="TreeGrafter"/>
</dbReference>
<dbReference type="eggNOG" id="arCOG02292">
    <property type="taxonomic scope" value="Archaea"/>
</dbReference>
<dbReference type="GO" id="GO:0006281">
    <property type="term" value="P:DNA repair"/>
    <property type="evidence" value="ECO:0007669"/>
    <property type="project" value="TreeGrafter"/>
</dbReference>
<name>L9WKP5_9EURY</name>
<gene>
    <name evidence="2" type="ORF">C493_19776</name>
</gene>
<dbReference type="SFLD" id="SFLDG01129">
    <property type="entry name" value="C1.5:_HAD__Beta-PGM__Phosphata"/>
    <property type="match status" value="1"/>
</dbReference>
<evidence type="ECO:0000313" key="3">
    <source>
        <dbReference type="Proteomes" id="UP000011602"/>
    </source>
</evidence>
<reference evidence="2 3" key="1">
    <citation type="journal article" date="2014" name="PLoS Genet.">
        <title>Phylogenetically driven sequencing of extremely halophilic archaea reveals strategies for static and dynamic osmo-response.</title>
        <authorList>
            <person name="Becker E.A."/>
            <person name="Seitzer P.M."/>
            <person name="Tritt A."/>
            <person name="Larsen D."/>
            <person name="Krusor M."/>
            <person name="Yao A.I."/>
            <person name="Wu D."/>
            <person name="Madern D."/>
            <person name="Eisen J.A."/>
            <person name="Darling A.E."/>
            <person name="Facciotti M.T."/>
        </authorList>
    </citation>
    <scope>NUCLEOTIDE SEQUENCE [LARGE SCALE GENOMIC DNA]</scope>
    <source>
        <strain evidence="2 3">JCM 12255</strain>
    </source>
</reference>
<dbReference type="SUPFAM" id="SSF56784">
    <property type="entry name" value="HAD-like"/>
    <property type="match status" value="1"/>
</dbReference>
<comment type="caution">
    <text evidence="2">The sequence shown here is derived from an EMBL/GenBank/DDBJ whole genome shotgun (WGS) entry which is preliminary data.</text>
</comment>
<accession>L9WKP5</accession>